<evidence type="ECO:0000313" key="1">
    <source>
        <dbReference type="EMBL" id="CAG9315060.1"/>
    </source>
</evidence>
<dbReference type="Proteomes" id="UP001162131">
    <property type="component" value="Unassembled WGS sequence"/>
</dbReference>
<comment type="caution">
    <text evidence="1">The sequence shown here is derived from an EMBL/GenBank/DDBJ whole genome shotgun (WGS) entry which is preliminary data.</text>
</comment>
<proteinExistence type="predicted"/>
<organism evidence="1 2">
    <name type="scientific">Blepharisma stoltei</name>
    <dbReference type="NCBI Taxonomy" id="1481888"/>
    <lineage>
        <taxon>Eukaryota</taxon>
        <taxon>Sar</taxon>
        <taxon>Alveolata</taxon>
        <taxon>Ciliophora</taxon>
        <taxon>Postciliodesmatophora</taxon>
        <taxon>Heterotrichea</taxon>
        <taxon>Heterotrichida</taxon>
        <taxon>Blepharismidae</taxon>
        <taxon>Blepharisma</taxon>
    </lineage>
</organism>
<accession>A0AAU9IUX0</accession>
<sequence>MSEKAISKTDIRRVRPLSERARNLLKNFNSSNPSNFLNKFKDKIDTLSPFLQKKIENLGTNKHNRTCEFKETSLYDKYSSFWKKPKNSASDVKLFLYIFEKMKARRLRDSLRILDKRSNDLPFAATICPRCNYVGLTLLTTSTKEKLSPRFLDKIKMILPSKTNAVYTTVQPTQEEKELSLSYAPTEYRYSKSSISHDIDSPVKVNLNKTPTYHKKNISELPDLSEIQKNFSEKHSMYSDDLSDYENSHAYNSQKYKDDISFECFDQFLYSETNSKINDTNIGKNKTVIPKLNISAIKKPPRYKNIITNIDPKGSIEVLTGSPVYHEASKGLEKLSILMKKHLKPLYSRIFIKNERILDQSLSFEFSREEFQSSRINLDSILEGTFDFEGPALHAKIEENSISTRKKLPEPSLNQKTAFRIFHSKVGKLIFRRKMSAFFKLAELKK</sequence>
<dbReference type="EMBL" id="CAJZBQ010000013">
    <property type="protein sequence ID" value="CAG9315060.1"/>
    <property type="molecule type" value="Genomic_DNA"/>
</dbReference>
<keyword evidence="2" id="KW-1185">Reference proteome</keyword>
<dbReference type="AlphaFoldDB" id="A0AAU9IUX0"/>
<name>A0AAU9IUX0_9CILI</name>
<protein>
    <submittedName>
        <fullName evidence="1">Uncharacterized protein</fullName>
    </submittedName>
</protein>
<reference evidence="1" key="1">
    <citation type="submission" date="2021-09" db="EMBL/GenBank/DDBJ databases">
        <authorList>
            <consortium name="AG Swart"/>
            <person name="Singh M."/>
            <person name="Singh A."/>
            <person name="Seah K."/>
            <person name="Emmerich C."/>
        </authorList>
    </citation>
    <scope>NUCLEOTIDE SEQUENCE</scope>
    <source>
        <strain evidence="1">ATCC30299</strain>
    </source>
</reference>
<gene>
    <name evidence="1" type="ORF">BSTOLATCC_MIC12835</name>
</gene>
<evidence type="ECO:0000313" key="2">
    <source>
        <dbReference type="Proteomes" id="UP001162131"/>
    </source>
</evidence>